<evidence type="ECO:0000313" key="2">
    <source>
        <dbReference type="EMBL" id="KZX11990.1"/>
    </source>
</evidence>
<dbReference type="SUPFAM" id="SSF55136">
    <property type="entry name" value="Probable bacterial effector-binding domain"/>
    <property type="match status" value="1"/>
</dbReference>
<dbReference type="EMBL" id="LWMT01000238">
    <property type="protein sequence ID" value="KZX11990.1"/>
    <property type="molecule type" value="Genomic_DNA"/>
</dbReference>
<reference evidence="2 3" key="1">
    <citation type="submission" date="2016-04" db="EMBL/GenBank/DDBJ databases">
        <title>Genome sequence of Methanobrevibacter filiformis DSM 11501.</title>
        <authorList>
            <person name="Poehlein A."/>
            <person name="Seedorf H."/>
            <person name="Daniel R."/>
        </authorList>
    </citation>
    <scope>NUCLEOTIDE SEQUENCE [LARGE SCALE GENOMIC DNA]</scope>
    <source>
        <strain evidence="2 3">DSM 11501</strain>
    </source>
</reference>
<name>A0A162FM08_9EURY</name>
<gene>
    <name evidence="2" type="ORF">MBFIL_12700</name>
</gene>
<dbReference type="Pfam" id="PF06445">
    <property type="entry name" value="GyrI-like"/>
    <property type="match status" value="1"/>
</dbReference>
<dbReference type="AlphaFoldDB" id="A0A162FM08"/>
<evidence type="ECO:0000313" key="3">
    <source>
        <dbReference type="Proteomes" id="UP000077066"/>
    </source>
</evidence>
<evidence type="ECO:0000259" key="1">
    <source>
        <dbReference type="Pfam" id="PF06445"/>
    </source>
</evidence>
<dbReference type="PATRIC" id="fig|55758.3.peg.1450"/>
<accession>A0A162FM08</accession>
<organism evidence="2 3">
    <name type="scientific">Methanobrevibacter filiformis</name>
    <dbReference type="NCBI Taxonomy" id="55758"/>
    <lineage>
        <taxon>Archaea</taxon>
        <taxon>Methanobacteriati</taxon>
        <taxon>Methanobacteriota</taxon>
        <taxon>Methanomada group</taxon>
        <taxon>Methanobacteria</taxon>
        <taxon>Methanobacteriales</taxon>
        <taxon>Methanobacteriaceae</taxon>
        <taxon>Methanobrevibacter</taxon>
    </lineage>
</organism>
<comment type="caution">
    <text evidence="2">The sequence shown here is derived from an EMBL/GenBank/DDBJ whole genome shotgun (WGS) entry which is preliminary data.</text>
</comment>
<protein>
    <recommendedName>
        <fullName evidence="1">GyrI-like small molecule binding domain-containing protein</fullName>
    </recommendedName>
</protein>
<sequence length="216" mass="25485">MIEIKNNGNKMIKIDLKKEFKELYKLPPNKISYVEVPKLNYLAIDGKGDPNTSQEYKDSIEALMSVSFKTKFIMKKEHKKDYVVMPLEGLWYGDNLENFSMNDKSNWKWTSLIMQPNFVKLDHIKQGIEETSKKKDLPSLEKIEFREIEEGLSAQILYIGSYSEEGPVVDKIHQDIIKHKYEFNGKHHEIYLSDKRRTEEEKLKTIIRQPIKKSKE</sequence>
<dbReference type="PIRSF" id="PIRSF031644">
    <property type="entry name" value="UCP031644"/>
    <property type="match status" value="1"/>
</dbReference>
<dbReference type="InterPro" id="IPR011256">
    <property type="entry name" value="Reg_factor_effector_dom_sf"/>
</dbReference>
<proteinExistence type="predicted"/>
<keyword evidence="3" id="KW-1185">Reference proteome</keyword>
<dbReference type="RefSeq" id="WP_245637471.1">
    <property type="nucleotide sequence ID" value="NZ_LWMT01000238.1"/>
</dbReference>
<dbReference type="InterPro" id="IPR008319">
    <property type="entry name" value="GyrI-like_CCH_Lin2189-like"/>
</dbReference>
<dbReference type="Gene3D" id="3.20.80.10">
    <property type="entry name" value="Regulatory factor, effector binding domain"/>
    <property type="match status" value="1"/>
</dbReference>
<feature type="domain" description="GyrI-like small molecule binding" evidence="1">
    <location>
        <begin position="31"/>
        <end position="211"/>
    </location>
</feature>
<dbReference type="InterPro" id="IPR029442">
    <property type="entry name" value="GyrI-like"/>
</dbReference>
<dbReference type="Proteomes" id="UP000077066">
    <property type="component" value="Unassembled WGS sequence"/>
</dbReference>